<gene>
    <name evidence="1" type="ORF">DB32_008536</name>
</gene>
<evidence type="ECO:0000313" key="1">
    <source>
        <dbReference type="EMBL" id="AKF11387.1"/>
    </source>
</evidence>
<evidence type="ECO:0000313" key="2">
    <source>
        <dbReference type="Proteomes" id="UP000034883"/>
    </source>
</evidence>
<proteinExistence type="predicted"/>
<protein>
    <recommendedName>
        <fullName evidence="3">Integral membrane protein</fullName>
    </recommendedName>
</protein>
<dbReference type="AlphaFoldDB" id="A0A0F6WA76"/>
<dbReference type="KEGG" id="samy:DB32_008536"/>
<sequence length="170" mass="18766">MDNETICRDLRRHHVIGRGHDHEPLVDYAVLATTFLTVTSTAVVSALRRDALPRELPLRDALLLGLATTRLTRLFTREKVMRVVRAPFTEVEEGASPDEVKERPRGDGAIRALGELLTCPRCFGMWSSAALSIAYVFAPGPTRFAAGLLTAALVNDYVNLRFAQARAHQA</sequence>
<dbReference type="RefSeq" id="WP_053238260.1">
    <property type="nucleotide sequence ID" value="NZ_CP011125.1"/>
</dbReference>
<reference evidence="1 2" key="1">
    <citation type="submission" date="2015-03" db="EMBL/GenBank/DDBJ databases">
        <title>Genome assembly of Sandaracinus amylolyticus DSM 53668.</title>
        <authorList>
            <person name="Sharma G."/>
            <person name="Subramanian S."/>
        </authorList>
    </citation>
    <scope>NUCLEOTIDE SEQUENCE [LARGE SCALE GENOMIC DNA]</scope>
    <source>
        <strain evidence="1 2">DSM 53668</strain>
    </source>
</reference>
<dbReference type="EMBL" id="CP011125">
    <property type="protein sequence ID" value="AKF11387.1"/>
    <property type="molecule type" value="Genomic_DNA"/>
</dbReference>
<accession>A0A0F6WA76</accession>
<dbReference type="STRING" id="927083.DB32_008536"/>
<organism evidence="1 2">
    <name type="scientific">Sandaracinus amylolyticus</name>
    <dbReference type="NCBI Taxonomy" id="927083"/>
    <lineage>
        <taxon>Bacteria</taxon>
        <taxon>Pseudomonadati</taxon>
        <taxon>Myxococcota</taxon>
        <taxon>Polyangia</taxon>
        <taxon>Polyangiales</taxon>
        <taxon>Sandaracinaceae</taxon>
        <taxon>Sandaracinus</taxon>
    </lineage>
</organism>
<dbReference type="Pfam" id="PF07098">
    <property type="entry name" value="DUF1360"/>
    <property type="match status" value="1"/>
</dbReference>
<dbReference type="InterPro" id="IPR010773">
    <property type="entry name" value="Mycophage_PG1_Gp7"/>
</dbReference>
<name>A0A0F6WA76_9BACT</name>
<keyword evidence="2" id="KW-1185">Reference proteome</keyword>
<dbReference type="Proteomes" id="UP000034883">
    <property type="component" value="Chromosome"/>
</dbReference>
<evidence type="ECO:0008006" key="3">
    <source>
        <dbReference type="Google" id="ProtNLM"/>
    </source>
</evidence>
<dbReference type="OrthoDB" id="4722315at2"/>